<evidence type="ECO:0000313" key="3">
    <source>
        <dbReference type="Proteomes" id="UP001220022"/>
    </source>
</evidence>
<name>A0ABT5Z1T1_9ACTN</name>
<organism evidence="2 3">
    <name type="scientific">Streptantibioticus ferralitis</name>
    <dbReference type="NCBI Taxonomy" id="236510"/>
    <lineage>
        <taxon>Bacteria</taxon>
        <taxon>Bacillati</taxon>
        <taxon>Actinomycetota</taxon>
        <taxon>Actinomycetes</taxon>
        <taxon>Kitasatosporales</taxon>
        <taxon>Streptomycetaceae</taxon>
        <taxon>Streptantibioticus</taxon>
    </lineage>
</organism>
<dbReference type="PANTHER" id="PTHR34293">
    <property type="entry name" value="HTH-TYPE TRANSCRIPTIONAL REGULATOR TRMBL2"/>
    <property type="match status" value="1"/>
</dbReference>
<dbReference type="SUPFAM" id="SSF46894">
    <property type="entry name" value="C-terminal effector domain of the bipartite response regulators"/>
    <property type="match status" value="1"/>
</dbReference>
<reference evidence="2 3" key="1">
    <citation type="submission" date="2023-03" db="EMBL/GenBank/DDBJ databases">
        <title>Draft genome sequence of type strain Streptomyces ferralitis JCM 14344.</title>
        <authorList>
            <person name="Klaysubun C."/>
            <person name="Duangmal K."/>
        </authorList>
    </citation>
    <scope>NUCLEOTIDE SEQUENCE [LARGE SCALE GENOMIC DNA]</scope>
    <source>
        <strain evidence="2 3">JCM 14344</strain>
    </source>
</reference>
<accession>A0ABT5Z1T1</accession>
<dbReference type="EMBL" id="JARHTQ010000011">
    <property type="protein sequence ID" value="MDF2257718.1"/>
    <property type="molecule type" value="Genomic_DNA"/>
</dbReference>
<dbReference type="PANTHER" id="PTHR34293:SF1">
    <property type="entry name" value="HTH-TYPE TRANSCRIPTIONAL REGULATOR TRMBL2"/>
    <property type="match status" value="1"/>
</dbReference>
<dbReference type="CDD" id="cd06170">
    <property type="entry name" value="LuxR_C_like"/>
    <property type="match status" value="1"/>
</dbReference>
<dbReference type="Gene3D" id="1.10.10.10">
    <property type="entry name" value="Winged helix-like DNA-binding domain superfamily/Winged helix DNA-binding domain"/>
    <property type="match status" value="2"/>
</dbReference>
<dbReference type="PRINTS" id="PR00038">
    <property type="entry name" value="HTHLUXR"/>
</dbReference>
<dbReference type="SMART" id="SM00421">
    <property type="entry name" value="HTH_LUXR"/>
    <property type="match status" value="1"/>
</dbReference>
<proteinExistence type="predicted"/>
<protein>
    <submittedName>
        <fullName evidence="2">Helix-turn-helix transcriptional regulator</fullName>
    </submittedName>
</protein>
<dbReference type="InterPro" id="IPR000792">
    <property type="entry name" value="Tscrpt_reg_LuxR_C"/>
</dbReference>
<dbReference type="InterPro" id="IPR051797">
    <property type="entry name" value="TrmB-like"/>
</dbReference>
<dbReference type="PROSITE" id="PS50043">
    <property type="entry name" value="HTH_LUXR_2"/>
    <property type="match status" value="1"/>
</dbReference>
<gene>
    <name evidence="2" type="ORF">P2L57_18950</name>
</gene>
<dbReference type="Proteomes" id="UP001220022">
    <property type="component" value="Unassembled WGS sequence"/>
</dbReference>
<evidence type="ECO:0000313" key="2">
    <source>
        <dbReference type="EMBL" id="MDF2257718.1"/>
    </source>
</evidence>
<feature type="domain" description="HTH luxR-type" evidence="1">
    <location>
        <begin position="260"/>
        <end position="325"/>
    </location>
</feature>
<sequence length="345" mass="37830">MLDIFGLDALSEEIYRLMLTHPDKGVEGLADLVGTTEAQVRRALECLSELSLVSTSEQDLSGFRALNPETAMELLLAQQQSELTVAQMRLDATKAAAVKLVAAYSSLCPPYDDRDFERLVGPEEIGRHLAGFAALAETEVMTFAHGGAHPEEELVASRTPNVMLLERGIRMRTLYLDSLRNHQPTLHHMRWLSDRGAEVRTAASLPVRMVIVDRCQAVLPMRSADARVGAVVIRSEATVAALCALFEAKWEKATPFGSGPTVDDRGLSVQEAEVIRLLAEGLTDQAIAKRLGVSDRTARRIAAELMERLNARSRFEAGVRAVQRGWIPLEQVPDQAAPVGSDRDQ</sequence>
<dbReference type="InterPro" id="IPR036388">
    <property type="entry name" value="WH-like_DNA-bd_sf"/>
</dbReference>
<dbReference type="Pfam" id="PF00196">
    <property type="entry name" value="GerE"/>
    <property type="match status" value="1"/>
</dbReference>
<keyword evidence="3" id="KW-1185">Reference proteome</keyword>
<dbReference type="InterPro" id="IPR016032">
    <property type="entry name" value="Sig_transdc_resp-reg_C-effctor"/>
</dbReference>
<evidence type="ECO:0000259" key="1">
    <source>
        <dbReference type="PROSITE" id="PS50043"/>
    </source>
</evidence>
<comment type="caution">
    <text evidence="2">The sequence shown here is derived from an EMBL/GenBank/DDBJ whole genome shotgun (WGS) entry which is preliminary data.</text>
</comment>